<keyword evidence="5 6" id="KW-0342">GTP-binding</keyword>
<dbReference type="Proteomes" id="UP000070520">
    <property type="component" value="Unassembled WGS sequence"/>
</dbReference>
<keyword evidence="1 6" id="KW-0808">Transferase</keyword>
<gene>
    <name evidence="7" type="ORF">AKJ42_00325</name>
</gene>
<keyword evidence="8" id="KW-1185">Reference proteome</keyword>
<keyword evidence="4 6" id="KW-0173">Coenzyme A biosynthesis</keyword>
<dbReference type="PIRSF" id="PIRSF006533">
    <property type="entry name" value="UCP006533"/>
    <property type="match status" value="1"/>
</dbReference>
<dbReference type="InterPro" id="IPR007164">
    <property type="entry name" value="GTP-dep_dephospho-CoA_kin"/>
</dbReference>
<name>A0A133V2A3_9EURY</name>
<dbReference type="HAMAP" id="MF_00590">
    <property type="entry name" value="Dephospho_CoA_kinase_GTP_dep"/>
    <property type="match status" value="1"/>
</dbReference>
<dbReference type="UniPathway" id="UPA00241"/>
<evidence type="ECO:0000256" key="2">
    <source>
        <dbReference type="ARBA" id="ARBA00022741"/>
    </source>
</evidence>
<feature type="binding site" evidence="6">
    <location>
        <position position="43"/>
    </location>
    <ligand>
        <name>GTP</name>
        <dbReference type="ChEBI" id="CHEBI:37565"/>
    </ligand>
</feature>
<evidence type="ECO:0000256" key="5">
    <source>
        <dbReference type="ARBA" id="ARBA00023134"/>
    </source>
</evidence>
<comment type="caution">
    <text evidence="7">The sequence shown here is derived from an EMBL/GenBank/DDBJ whole genome shotgun (WGS) entry which is preliminary data.</text>
</comment>
<dbReference type="EC" id="2.7.1.237" evidence="6"/>
<accession>A0A133V2A3</accession>
<evidence type="ECO:0000256" key="3">
    <source>
        <dbReference type="ARBA" id="ARBA00022777"/>
    </source>
</evidence>
<dbReference type="EMBL" id="LHXW01000002">
    <property type="protein sequence ID" value="KXB00545.1"/>
    <property type="molecule type" value="Genomic_DNA"/>
</dbReference>
<feature type="binding site" evidence="6">
    <location>
        <position position="61"/>
    </location>
    <ligand>
        <name>GTP</name>
        <dbReference type="ChEBI" id="CHEBI:37565"/>
    </ligand>
</feature>
<sequence>MKLPEEARQYLKEPLGKLFESTQSGIDYSKKSEFKRLVTVGDVVTAEFLRAGIEPDVAVVDYSIMRASADEDTKKAIENFSASSVRVKNPAGQITEELEEALKAVTPPLKIIIEGEEDLATLPAVLSAPLGSAVIYGQPDQGMVIVEVTEEKKREFEELLELFERE</sequence>
<comment type="function">
    <text evidence="6">Catalyzes the GTP-dependent phosphorylation of the 3'-hydroxyl group of dephosphocoenzyme A to form coenzyme A (CoA).</text>
</comment>
<comment type="caution">
    <text evidence="6">Lacks conserved residue(s) required for the propagation of feature annotation.</text>
</comment>
<dbReference type="PANTHER" id="PTHR40732">
    <property type="entry name" value="UPF0218 PROTEIN TK1697"/>
    <property type="match status" value="1"/>
</dbReference>
<dbReference type="AlphaFoldDB" id="A0A133V2A3"/>
<feature type="binding site" evidence="6">
    <location>
        <position position="140"/>
    </location>
    <ligand>
        <name>GTP</name>
        <dbReference type="ChEBI" id="CHEBI:37565"/>
    </ligand>
</feature>
<evidence type="ECO:0000256" key="1">
    <source>
        <dbReference type="ARBA" id="ARBA00022679"/>
    </source>
</evidence>
<feature type="binding site" evidence="6">
    <location>
        <position position="42"/>
    </location>
    <ligand>
        <name>GTP</name>
        <dbReference type="ChEBI" id="CHEBI:37565"/>
    </ligand>
</feature>
<feature type="binding site" evidence="6">
    <location>
        <position position="44"/>
    </location>
    <ligand>
        <name>GTP</name>
        <dbReference type="ChEBI" id="CHEBI:37565"/>
    </ligand>
</feature>
<comment type="similarity">
    <text evidence="6">Belongs to the GTP-dependent DPCK family.</text>
</comment>
<dbReference type="GO" id="GO:0015937">
    <property type="term" value="P:coenzyme A biosynthetic process"/>
    <property type="evidence" value="ECO:0007669"/>
    <property type="project" value="UniProtKB-UniRule"/>
</dbReference>
<organism evidence="7 8">
    <name type="scientific">candidate division MSBL1 archaeon SCGC-AAA261C02</name>
    <dbReference type="NCBI Taxonomy" id="1698272"/>
    <lineage>
        <taxon>Archaea</taxon>
        <taxon>Methanobacteriati</taxon>
        <taxon>Methanobacteriota</taxon>
        <taxon>candidate division MSBL1</taxon>
    </lineage>
</organism>
<reference evidence="7 8" key="1">
    <citation type="journal article" date="2016" name="Sci. Rep.">
        <title>Metabolic traits of an uncultured archaeal lineage -MSBL1- from brine pools of the Red Sea.</title>
        <authorList>
            <person name="Mwirichia R."/>
            <person name="Alam I."/>
            <person name="Rashid M."/>
            <person name="Vinu M."/>
            <person name="Ba-Alawi W."/>
            <person name="Anthony Kamau A."/>
            <person name="Kamanda Ngugi D."/>
            <person name="Goker M."/>
            <person name="Klenk H.P."/>
            <person name="Bajic V."/>
            <person name="Stingl U."/>
        </authorList>
    </citation>
    <scope>NUCLEOTIDE SEQUENCE [LARGE SCALE GENOMIC DNA]</scope>
    <source>
        <strain evidence="7">SCGC-AAA261C02</strain>
    </source>
</reference>
<keyword evidence="3 6" id="KW-0418">Kinase</keyword>
<protein>
    <recommendedName>
        <fullName evidence="6">GTP-dependent dephospho-CoA kinase</fullName>
        <ecNumber evidence="6">2.7.1.237</ecNumber>
    </recommendedName>
    <alternativeName>
        <fullName evidence="6">Dephospho-coenzyme A kinase</fullName>
        <shortName evidence="6">DPCK</shortName>
    </alternativeName>
</protein>
<evidence type="ECO:0000313" key="7">
    <source>
        <dbReference type="EMBL" id="KXB00545.1"/>
    </source>
</evidence>
<evidence type="ECO:0000256" key="4">
    <source>
        <dbReference type="ARBA" id="ARBA00022993"/>
    </source>
</evidence>
<dbReference type="Pfam" id="PF04019">
    <property type="entry name" value="DUF359"/>
    <property type="match status" value="1"/>
</dbReference>
<comment type="pathway">
    <text evidence="6">Cofactor biosynthesis; coenzyme A biosynthesis.</text>
</comment>
<comment type="catalytic activity">
    <reaction evidence="6">
        <text>3'-dephospho-CoA + GTP = GDP + CoA + H(+)</text>
        <dbReference type="Rhea" id="RHEA:61156"/>
        <dbReference type="ChEBI" id="CHEBI:15378"/>
        <dbReference type="ChEBI" id="CHEBI:37565"/>
        <dbReference type="ChEBI" id="CHEBI:57287"/>
        <dbReference type="ChEBI" id="CHEBI:57328"/>
        <dbReference type="ChEBI" id="CHEBI:58189"/>
        <dbReference type="EC" id="2.7.1.237"/>
    </reaction>
</comment>
<evidence type="ECO:0000313" key="8">
    <source>
        <dbReference type="Proteomes" id="UP000070520"/>
    </source>
</evidence>
<dbReference type="PANTHER" id="PTHR40732:SF1">
    <property type="entry name" value="GTP-DEPENDENT DEPHOSPHO-COA KINASE"/>
    <property type="match status" value="1"/>
</dbReference>
<dbReference type="GO" id="GO:0016301">
    <property type="term" value="F:kinase activity"/>
    <property type="evidence" value="ECO:0007669"/>
    <property type="project" value="UniProtKB-UniRule"/>
</dbReference>
<keyword evidence="2 6" id="KW-0547">Nucleotide-binding</keyword>
<dbReference type="GO" id="GO:0005525">
    <property type="term" value="F:GTP binding"/>
    <property type="evidence" value="ECO:0007669"/>
    <property type="project" value="UniProtKB-UniRule"/>
</dbReference>
<dbReference type="PATRIC" id="fig|1698272.3.peg.70"/>
<evidence type="ECO:0000256" key="6">
    <source>
        <dbReference type="HAMAP-Rule" id="MF_00590"/>
    </source>
</evidence>
<feature type="binding site" evidence="6">
    <location>
        <position position="117"/>
    </location>
    <ligand>
        <name>GTP</name>
        <dbReference type="ChEBI" id="CHEBI:37565"/>
    </ligand>
</feature>
<proteinExistence type="inferred from homology"/>